<evidence type="ECO:0000256" key="1">
    <source>
        <dbReference type="ARBA" id="ARBA00006754"/>
    </source>
</evidence>
<dbReference type="PANTHER" id="PTHR33744:SF1">
    <property type="entry name" value="DNA-BINDING TRANSCRIPTIONAL ACTIVATOR ADER"/>
    <property type="match status" value="1"/>
</dbReference>
<dbReference type="Pfam" id="PF13556">
    <property type="entry name" value="HTH_30"/>
    <property type="match status" value="1"/>
</dbReference>
<dbReference type="InterPro" id="IPR051448">
    <property type="entry name" value="CdaR-like_regulators"/>
</dbReference>
<dbReference type="Pfam" id="PF07905">
    <property type="entry name" value="PucR"/>
    <property type="match status" value="1"/>
</dbReference>
<feature type="domain" description="PucR C-terminal helix-turn-helix" evidence="4">
    <location>
        <begin position="444"/>
        <end position="502"/>
    </location>
</feature>
<dbReference type="Pfam" id="PF17853">
    <property type="entry name" value="GGDEF_2"/>
    <property type="match status" value="1"/>
</dbReference>
<proteinExistence type="inferred from homology"/>
<dbReference type="RefSeq" id="WP_349300017.1">
    <property type="nucleotide sequence ID" value="NZ_JBEDNQ010000009.1"/>
</dbReference>
<name>A0ABV1KER8_9PSEU</name>
<evidence type="ECO:0000259" key="3">
    <source>
        <dbReference type="Pfam" id="PF07905"/>
    </source>
</evidence>
<sequence length="528" mass="55859">MPLTVSDVLQVPALAVGRPVVRAGRAGLGTEVRWVHVSEQRRPAGTLSGGDLVLSIGAAIADPATDHADYLAELRDAGAVALVVELGQHLTTLPSTLVQAARRLRFPLVELRDTVRFIEVTEVVHARLLNDQYTRLQFTQTVTETFRSLLVAAAGVDEVVERAARLLGAPVVLEDLAHRAIGFAGEPARSLLRDWGARSRQAHATAPGTGTGWPEVPVGPPGERWGRLVVPRRVTDPGRASLVLRQAGETVTVLTRIAAATPATALEPQGRLLADLLDGRAGDDDERARAQALGFDPTGPFLVLVATTAAPGDRVVRDAVGDLRLSALVGVLRPGRVGVVVSGADAETPAHLRAHLDHDRVPVLATAARVAPTFDRLPGLLIEALRAADVALAFPQPGAFVWRPRDLGARGLAADLGDDRRLAGYVDDQLGPLLGMAAPRREPLLATLRAYLDSGGRMTGFAERIGVGRATAYGRLEKLAGVLDRDLTDPYQRTSIHLALLAYDGGRAQDGGATRPTAARSPASRSSP</sequence>
<dbReference type="Gene3D" id="1.10.10.2840">
    <property type="entry name" value="PucR C-terminal helix-turn-helix domain"/>
    <property type="match status" value="1"/>
</dbReference>
<evidence type="ECO:0000259" key="4">
    <source>
        <dbReference type="Pfam" id="PF13556"/>
    </source>
</evidence>
<feature type="domain" description="Purine catabolism PurC-like" evidence="3">
    <location>
        <begin position="7"/>
        <end position="128"/>
    </location>
</feature>
<dbReference type="EMBL" id="JBEDNQ010000009">
    <property type="protein sequence ID" value="MEQ3552946.1"/>
    <property type="molecule type" value="Genomic_DNA"/>
</dbReference>
<gene>
    <name evidence="6" type="ORF">WIS52_20975</name>
</gene>
<organism evidence="6 7">
    <name type="scientific">Pseudonocardia nematodicida</name>
    <dbReference type="NCBI Taxonomy" id="1206997"/>
    <lineage>
        <taxon>Bacteria</taxon>
        <taxon>Bacillati</taxon>
        <taxon>Actinomycetota</taxon>
        <taxon>Actinomycetes</taxon>
        <taxon>Pseudonocardiales</taxon>
        <taxon>Pseudonocardiaceae</taxon>
        <taxon>Pseudonocardia</taxon>
    </lineage>
</organism>
<dbReference type="Proteomes" id="UP001494902">
    <property type="component" value="Unassembled WGS sequence"/>
</dbReference>
<feature type="domain" description="CdaR GGDEF-like" evidence="5">
    <location>
        <begin position="279"/>
        <end position="390"/>
    </location>
</feature>
<feature type="compositionally biased region" description="Low complexity" evidence="2">
    <location>
        <begin position="513"/>
        <end position="528"/>
    </location>
</feature>
<dbReference type="InterPro" id="IPR025736">
    <property type="entry name" value="PucR_C-HTH_dom"/>
</dbReference>
<evidence type="ECO:0000313" key="6">
    <source>
        <dbReference type="EMBL" id="MEQ3552946.1"/>
    </source>
</evidence>
<evidence type="ECO:0000256" key="2">
    <source>
        <dbReference type="SAM" id="MobiDB-lite"/>
    </source>
</evidence>
<dbReference type="InterPro" id="IPR012914">
    <property type="entry name" value="PucR_dom"/>
</dbReference>
<dbReference type="InterPro" id="IPR041522">
    <property type="entry name" value="CdaR_GGDEF"/>
</dbReference>
<protein>
    <submittedName>
        <fullName evidence="6">PucR family transcriptional regulator ligand-binding domain-containing protein</fullName>
    </submittedName>
</protein>
<dbReference type="InterPro" id="IPR042070">
    <property type="entry name" value="PucR_C-HTH_sf"/>
</dbReference>
<comment type="similarity">
    <text evidence="1">Belongs to the CdaR family.</text>
</comment>
<comment type="caution">
    <text evidence="6">The sequence shown here is derived from an EMBL/GenBank/DDBJ whole genome shotgun (WGS) entry which is preliminary data.</text>
</comment>
<evidence type="ECO:0000313" key="7">
    <source>
        <dbReference type="Proteomes" id="UP001494902"/>
    </source>
</evidence>
<reference evidence="6 7" key="1">
    <citation type="submission" date="2024-03" db="EMBL/GenBank/DDBJ databases">
        <title>Draft genome sequence of Pseudonocardia nematodicida JCM 31783.</title>
        <authorList>
            <person name="Butdee W."/>
            <person name="Duangmal K."/>
        </authorList>
    </citation>
    <scope>NUCLEOTIDE SEQUENCE [LARGE SCALE GENOMIC DNA]</scope>
    <source>
        <strain evidence="6 7">JCM 31783</strain>
    </source>
</reference>
<feature type="region of interest" description="Disordered" evidence="2">
    <location>
        <begin position="509"/>
        <end position="528"/>
    </location>
</feature>
<evidence type="ECO:0000259" key="5">
    <source>
        <dbReference type="Pfam" id="PF17853"/>
    </source>
</evidence>
<keyword evidence="7" id="KW-1185">Reference proteome</keyword>
<accession>A0ABV1KER8</accession>
<dbReference type="PANTHER" id="PTHR33744">
    <property type="entry name" value="CARBOHYDRATE DIACID REGULATOR"/>
    <property type="match status" value="1"/>
</dbReference>